<feature type="compositionally biased region" description="Basic and acidic residues" evidence="2">
    <location>
        <begin position="1039"/>
        <end position="1069"/>
    </location>
</feature>
<keyword evidence="1" id="KW-0732">Signal</keyword>
<accession>A0A1T4MUH3</accession>
<organism evidence="4 5">
    <name type="scientific">Globicatella sulfidifaciens DSM 15739</name>
    <dbReference type="NCBI Taxonomy" id="1121925"/>
    <lineage>
        <taxon>Bacteria</taxon>
        <taxon>Bacillati</taxon>
        <taxon>Bacillota</taxon>
        <taxon>Bacilli</taxon>
        <taxon>Lactobacillales</taxon>
        <taxon>Aerococcaceae</taxon>
        <taxon>Globicatella</taxon>
    </lineage>
</organism>
<feature type="domain" description="G5" evidence="3">
    <location>
        <begin position="802"/>
        <end position="882"/>
    </location>
</feature>
<reference evidence="5" key="1">
    <citation type="submission" date="2017-02" db="EMBL/GenBank/DDBJ databases">
        <authorList>
            <person name="Varghese N."/>
            <person name="Submissions S."/>
        </authorList>
    </citation>
    <scope>NUCLEOTIDE SEQUENCE [LARGE SCALE GENOMIC DNA]</scope>
    <source>
        <strain evidence="5">DSM 15739</strain>
    </source>
</reference>
<dbReference type="PROSITE" id="PS51109">
    <property type="entry name" value="G5"/>
    <property type="match status" value="7"/>
</dbReference>
<dbReference type="InterPro" id="IPR011098">
    <property type="entry name" value="G5_dom"/>
</dbReference>
<feature type="domain" description="G5" evidence="3">
    <location>
        <begin position="958"/>
        <end position="1038"/>
    </location>
</feature>
<dbReference type="Pfam" id="PF07703">
    <property type="entry name" value="A2M_BRD"/>
    <property type="match status" value="1"/>
</dbReference>
<keyword evidence="5" id="KW-1185">Reference proteome</keyword>
<dbReference type="RefSeq" id="WP_078756258.1">
    <property type="nucleotide sequence ID" value="NZ_FUWO01000014.1"/>
</dbReference>
<feature type="region of interest" description="Disordered" evidence="2">
    <location>
        <begin position="1036"/>
        <end position="1077"/>
    </location>
</feature>
<evidence type="ECO:0000259" key="3">
    <source>
        <dbReference type="PROSITE" id="PS51109"/>
    </source>
</evidence>
<evidence type="ECO:0000256" key="1">
    <source>
        <dbReference type="ARBA" id="ARBA00022729"/>
    </source>
</evidence>
<dbReference type="EMBL" id="FUWO01000014">
    <property type="protein sequence ID" value="SJZ70477.1"/>
    <property type="molecule type" value="Genomic_DNA"/>
</dbReference>
<proteinExistence type="predicted"/>
<dbReference type="Pfam" id="PF07501">
    <property type="entry name" value="G5"/>
    <property type="match status" value="7"/>
</dbReference>
<dbReference type="Proteomes" id="UP000189941">
    <property type="component" value="Unassembled WGS sequence"/>
</dbReference>
<dbReference type="SMART" id="SM01208">
    <property type="entry name" value="G5"/>
    <property type="match status" value="7"/>
</dbReference>
<feature type="region of interest" description="Disordered" evidence="2">
    <location>
        <begin position="612"/>
        <end position="631"/>
    </location>
</feature>
<protein>
    <submittedName>
        <fullName evidence="4">Uncharacterized protein conserved in bacteria</fullName>
    </submittedName>
</protein>
<dbReference type="OrthoDB" id="3268481at2"/>
<dbReference type="AlphaFoldDB" id="A0A1T4MUH3"/>
<sequence>MERKNRYALRKTNNGLVSCIVGVFMSATMVNGLIVPVQAQTTEEETTVTSEVQVEEVSLEETSSIDETTVEETTFEETTDQTTVEDTTTEETTVAETTIDQAIELVETTSEETVVEETTERTWRLGPDTSKPELIDISIDKNSYQAGETVKIQLNVKEKNELTRAHVLFTNQTYPGMSILKQELSDNFEENGDGTYTVNFEIKIPEKTPTAEYKLAQITVEDEWGNDLYLEDGYNEFPELKLNVASILEEDLVKPEFIDISIDKNSYQAGETVKVQLNVKEKNELRSASVSFTNETHPQVNRLTQELSDNFEENGDGTYTVNFEIKIPEITPSSEYKLEQITVEDEWGNELYLLDYYNEVPQLKLNVASILEEDFVKPEFIDISIDKNSYQPGETIKVQLNVKEKNGLRSAFVLFTNDYPAWSWFRPELRDNFEENGDGTYTVNFEIKIPGITPSTEYKLSEIGVVDELGNVLDLSEHYNGVPELKLDVMFEPIVQTEVEYEVIPYKTTYRDNNDMAEGEEKVVQEGVNGEQKITTTTPMLNNKPYGEATVSKEITKAPVNKVVLVGTGKIEQVVTTSTKPIPFTTEFVENPDLLKGEEKVIQEGVDGVLTTTTTTPMLNGKQYGEETSVKETTKEAVPQIIEIGTGVVTEQVEVTTEAIPFKTERIETTELPEGEEKIQTVGVNGEQKITTTTPMLNNKPYGEATVSKETTKAPVNQVVLVGTGKIEQVVTTATKPIKFTTKLVENADLLKGQQKVVQEGKDGVLTITTTTPTWKGKTYGEATSTEKVTTAPVEEIIEVGVGTIEVKEEVVTKDIDFETEVVENPDMLEGTEKVTQAGVKGELTITTTTQYLNGKVYGEPVVTEQRTKEPVKEIIQKGTGVLEEKTEVIETEIPFETQYELNVELDDMAKETKQAGINGKSIRTVVTQYLNGKVYGKPVITETITEKPVAEIVEVGKGFVETDVQEVTEAIDFETEIVENSELDKGVKNIKQAGVKGELTRTITTYFIFGQQYGEPEVKEVITVEPVKEIVEVGTKPVEAEKPTESETENESKGNAETSAKEIEKESVKTTQAATLPNTGEIDYRQVFTPAALTILAGLGLIVTDKKRKPEEE</sequence>
<feature type="domain" description="G5" evidence="3">
    <location>
        <begin position="568"/>
        <end position="648"/>
    </location>
</feature>
<dbReference type="Gene3D" id="2.20.230.10">
    <property type="entry name" value="Resuscitation-promoting factor rpfb"/>
    <property type="match status" value="7"/>
</dbReference>
<dbReference type="InterPro" id="IPR011625">
    <property type="entry name" value="A2M_N_BRD"/>
</dbReference>
<evidence type="ECO:0000313" key="5">
    <source>
        <dbReference type="Proteomes" id="UP000189941"/>
    </source>
</evidence>
<name>A0A1T4MUH3_9LACT</name>
<evidence type="ECO:0000256" key="2">
    <source>
        <dbReference type="SAM" id="MobiDB-lite"/>
    </source>
</evidence>
<feature type="domain" description="G5" evidence="3">
    <location>
        <begin position="880"/>
        <end position="960"/>
    </location>
</feature>
<feature type="domain" description="G5" evidence="3">
    <location>
        <begin position="646"/>
        <end position="726"/>
    </location>
</feature>
<evidence type="ECO:0000313" key="4">
    <source>
        <dbReference type="EMBL" id="SJZ70477.1"/>
    </source>
</evidence>
<gene>
    <name evidence="4" type="ORF">SAMN02746011_01544</name>
</gene>
<dbReference type="STRING" id="1121925.SAMN02746011_01544"/>
<feature type="domain" description="G5" evidence="3">
    <location>
        <begin position="724"/>
        <end position="804"/>
    </location>
</feature>
<feature type="domain" description="G5" evidence="3">
    <location>
        <begin position="490"/>
        <end position="570"/>
    </location>
</feature>